<dbReference type="Proteomes" id="UP000539642">
    <property type="component" value="Unassembled WGS sequence"/>
</dbReference>
<protein>
    <recommendedName>
        <fullName evidence="3">CopG family transcriptional regulator</fullName>
    </recommendedName>
</protein>
<gene>
    <name evidence="1" type="ORF">HNQ81_000534</name>
</gene>
<accession>A0A840UTV8</accession>
<evidence type="ECO:0000313" key="1">
    <source>
        <dbReference type="EMBL" id="MBB5346824.1"/>
    </source>
</evidence>
<comment type="caution">
    <text evidence="1">The sequence shown here is derived from an EMBL/GenBank/DDBJ whole genome shotgun (WGS) entry which is preliminary data.</text>
</comment>
<sequence>MGNTKERIFTFKADADLANRLDGIANKSEFIRRALLAALAQDCPLCQGTGVLNIKQRRHWEHFLTMHTLERCHECNAVHFVCNDGHRNDLQ</sequence>
<dbReference type="AlphaFoldDB" id="A0A840UTV8"/>
<evidence type="ECO:0008006" key="3">
    <source>
        <dbReference type="Google" id="ProtNLM"/>
    </source>
</evidence>
<dbReference type="RefSeq" id="WP_183348056.1">
    <property type="nucleotide sequence ID" value="NZ_JACHEO010000002.1"/>
</dbReference>
<proteinExistence type="predicted"/>
<name>A0A840UTV8_9BACT</name>
<dbReference type="EMBL" id="JACHEO010000002">
    <property type="protein sequence ID" value="MBB5346824.1"/>
    <property type="molecule type" value="Genomic_DNA"/>
</dbReference>
<organism evidence="1 2">
    <name type="scientific">Desulfoprunum benzoelyticum</name>
    <dbReference type="NCBI Taxonomy" id="1506996"/>
    <lineage>
        <taxon>Bacteria</taxon>
        <taxon>Pseudomonadati</taxon>
        <taxon>Thermodesulfobacteriota</taxon>
        <taxon>Desulfobulbia</taxon>
        <taxon>Desulfobulbales</taxon>
        <taxon>Desulfobulbaceae</taxon>
        <taxon>Desulfoprunum</taxon>
    </lineage>
</organism>
<keyword evidence="2" id="KW-1185">Reference proteome</keyword>
<evidence type="ECO:0000313" key="2">
    <source>
        <dbReference type="Proteomes" id="UP000539642"/>
    </source>
</evidence>
<reference evidence="1 2" key="1">
    <citation type="submission" date="2020-08" db="EMBL/GenBank/DDBJ databases">
        <title>Genomic Encyclopedia of Type Strains, Phase IV (KMG-IV): sequencing the most valuable type-strain genomes for metagenomic binning, comparative biology and taxonomic classification.</title>
        <authorList>
            <person name="Goeker M."/>
        </authorList>
    </citation>
    <scope>NUCLEOTIDE SEQUENCE [LARGE SCALE GENOMIC DNA]</scope>
    <source>
        <strain evidence="1 2">DSM 28570</strain>
    </source>
</reference>